<organism evidence="2 3">
    <name type="scientific">Loxostege sticticalis</name>
    <name type="common">Beet webworm moth</name>
    <dbReference type="NCBI Taxonomy" id="481309"/>
    <lineage>
        <taxon>Eukaryota</taxon>
        <taxon>Metazoa</taxon>
        <taxon>Ecdysozoa</taxon>
        <taxon>Arthropoda</taxon>
        <taxon>Hexapoda</taxon>
        <taxon>Insecta</taxon>
        <taxon>Pterygota</taxon>
        <taxon>Neoptera</taxon>
        <taxon>Endopterygota</taxon>
        <taxon>Lepidoptera</taxon>
        <taxon>Glossata</taxon>
        <taxon>Ditrysia</taxon>
        <taxon>Pyraloidea</taxon>
        <taxon>Crambidae</taxon>
        <taxon>Pyraustinae</taxon>
        <taxon>Loxostege</taxon>
    </lineage>
</organism>
<evidence type="ECO:0008006" key="4">
    <source>
        <dbReference type="Google" id="ProtNLM"/>
    </source>
</evidence>
<gene>
    <name evidence="2" type="ORF">ABMA28_002633</name>
</gene>
<dbReference type="Gene3D" id="3.30.40.10">
    <property type="entry name" value="Zinc/RING finger domain, C3HC4 (zinc finger)"/>
    <property type="match status" value="1"/>
</dbReference>
<accession>A0ABD0T081</accession>
<sequence>MENKCAGCLQQINNRRFLKCKLCAQLYDIECVNVPEQRFYNTMTKEHKQNWFCPLCFAKKLKVNNQNTPCKQQENANTTTNYEETSLNADDDIPDITGDENVTMRHKKLHNCVDESLMLEDYINSSEGEETLTDTLSLKTLSPEVNISEEDVLTKLQLQIIQLQEKLKNAEDKIECLTLENDSLKNKLIIMDRKIDHLEKNKTNDESSKKTVTDIGHQTVLDRTQSISVKQRETKADPRLGNNRVMNKDSVCAESHSLDRHKLCLISSHKQCNILSKAKINFSNNYDLCHYLMPYCGIKHQLKGLKEKLNGYTMKDYCVIFIGEEDFRRTNDYVDLTILIRNTLLPLNHTNIIICLPTFKIGNLTRMYNCRIEHFNNLLYLDTLTHEHVYLIDSNRKLTYDNSMFNLYTGNINDHGMNTVFLSLTTLIADIENFVNNEFFL</sequence>
<dbReference type="InterPro" id="IPR013083">
    <property type="entry name" value="Znf_RING/FYVE/PHD"/>
</dbReference>
<feature type="coiled-coil region" evidence="1">
    <location>
        <begin position="153"/>
        <end position="201"/>
    </location>
</feature>
<comment type="caution">
    <text evidence="2">The sequence shown here is derived from an EMBL/GenBank/DDBJ whole genome shotgun (WGS) entry which is preliminary data.</text>
</comment>
<protein>
    <recommendedName>
        <fullName evidence="4">Zinc finger PHD-type domain-containing protein</fullName>
    </recommendedName>
</protein>
<dbReference type="InterPro" id="IPR011011">
    <property type="entry name" value="Znf_FYVE_PHD"/>
</dbReference>
<dbReference type="Proteomes" id="UP001549921">
    <property type="component" value="Unassembled WGS sequence"/>
</dbReference>
<name>A0ABD0T081_LOXSC</name>
<dbReference type="AlphaFoldDB" id="A0ABD0T081"/>
<evidence type="ECO:0000313" key="3">
    <source>
        <dbReference type="Proteomes" id="UP001549921"/>
    </source>
</evidence>
<keyword evidence="1" id="KW-0175">Coiled coil</keyword>
<proteinExistence type="predicted"/>
<dbReference type="SUPFAM" id="SSF57903">
    <property type="entry name" value="FYVE/PHD zinc finger"/>
    <property type="match status" value="1"/>
</dbReference>
<dbReference type="EMBL" id="JBEDNZ010000013">
    <property type="protein sequence ID" value="KAL0830468.1"/>
    <property type="molecule type" value="Genomic_DNA"/>
</dbReference>
<evidence type="ECO:0000313" key="2">
    <source>
        <dbReference type="EMBL" id="KAL0830468.1"/>
    </source>
</evidence>
<evidence type="ECO:0000256" key="1">
    <source>
        <dbReference type="SAM" id="Coils"/>
    </source>
</evidence>
<reference evidence="2 3" key="1">
    <citation type="submission" date="2024-06" db="EMBL/GenBank/DDBJ databases">
        <title>A chromosome-level genome assembly of beet webworm, Loxostege sticticalis.</title>
        <authorList>
            <person name="Zhang Y."/>
        </authorList>
    </citation>
    <scope>NUCLEOTIDE SEQUENCE [LARGE SCALE GENOMIC DNA]</scope>
    <source>
        <strain evidence="2">AQ028</strain>
        <tissue evidence="2">Male pupae</tissue>
    </source>
</reference>